<dbReference type="Gene3D" id="1.20.1250.20">
    <property type="entry name" value="MFS general substrate transporter like domains"/>
    <property type="match status" value="1"/>
</dbReference>
<evidence type="ECO:0000256" key="5">
    <source>
        <dbReference type="ARBA" id="ARBA00023136"/>
    </source>
</evidence>
<evidence type="ECO:0008006" key="9">
    <source>
        <dbReference type="Google" id="ProtNLM"/>
    </source>
</evidence>
<feature type="transmembrane region" description="Helical" evidence="6">
    <location>
        <begin position="37"/>
        <end position="56"/>
    </location>
</feature>
<evidence type="ECO:0000256" key="2">
    <source>
        <dbReference type="ARBA" id="ARBA00022475"/>
    </source>
</evidence>
<reference evidence="7 8" key="1">
    <citation type="submission" date="2017-04" db="EMBL/GenBank/DDBJ databases">
        <title>Novel microbial lineages endemic to geothermal iron-oxide mats fill important gaps in the evolutionary history of Archaea.</title>
        <authorList>
            <person name="Jay Z.J."/>
            <person name="Beam J.P."/>
            <person name="Dlakic M."/>
            <person name="Rusch D.B."/>
            <person name="Kozubal M.A."/>
            <person name="Inskeep W.P."/>
        </authorList>
    </citation>
    <scope>NUCLEOTIDE SEQUENCE [LARGE SCALE GENOMIC DNA]</scope>
    <source>
        <strain evidence="7">ECH_B_SAG-C16</strain>
    </source>
</reference>
<dbReference type="InterPro" id="IPR036259">
    <property type="entry name" value="MFS_trans_sf"/>
</dbReference>
<keyword evidence="2" id="KW-1003">Cell membrane</keyword>
<evidence type="ECO:0000256" key="4">
    <source>
        <dbReference type="ARBA" id="ARBA00022989"/>
    </source>
</evidence>
<feature type="transmembrane region" description="Helical" evidence="6">
    <location>
        <begin position="347"/>
        <end position="369"/>
    </location>
</feature>
<dbReference type="GO" id="GO:0005886">
    <property type="term" value="C:plasma membrane"/>
    <property type="evidence" value="ECO:0007669"/>
    <property type="project" value="UniProtKB-SubCell"/>
</dbReference>
<keyword evidence="4 6" id="KW-1133">Transmembrane helix</keyword>
<proteinExistence type="predicted"/>
<dbReference type="Proteomes" id="UP000240681">
    <property type="component" value="Unassembled WGS sequence"/>
</dbReference>
<gene>
    <name evidence="7" type="ORF">B9Q09_00950</name>
</gene>
<protein>
    <recommendedName>
        <fullName evidence="9">Major facilitator superfamily (MFS) profile domain-containing protein</fullName>
    </recommendedName>
</protein>
<accession>A0A2R6BFD8</accession>
<evidence type="ECO:0000313" key="7">
    <source>
        <dbReference type="EMBL" id="PSN97326.1"/>
    </source>
</evidence>
<keyword evidence="3 6" id="KW-0812">Transmembrane</keyword>
<evidence type="ECO:0000256" key="1">
    <source>
        <dbReference type="ARBA" id="ARBA00004651"/>
    </source>
</evidence>
<comment type="subcellular location">
    <subcellularLocation>
        <location evidence="1">Cell membrane</location>
        <topology evidence="1">Multi-pass membrane protein</topology>
    </subcellularLocation>
</comment>
<evidence type="ECO:0000256" key="6">
    <source>
        <dbReference type="SAM" id="Phobius"/>
    </source>
</evidence>
<feature type="transmembrane region" description="Helical" evidence="6">
    <location>
        <begin position="68"/>
        <end position="88"/>
    </location>
</feature>
<feature type="transmembrane region" description="Helical" evidence="6">
    <location>
        <begin position="286"/>
        <end position="305"/>
    </location>
</feature>
<evidence type="ECO:0000256" key="3">
    <source>
        <dbReference type="ARBA" id="ARBA00022692"/>
    </source>
</evidence>
<name>A0A2R6BFD8_9ARCH</name>
<organism evidence="7 8">
    <name type="scientific">Candidatus Marsarchaeota G2 archaeon ECH_B_SAG-C16</name>
    <dbReference type="NCBI Taxonomy" id="1978163"/>
    <lineage>
        <taxon>Archaea</taxon>
        <taxon>Candidatus Marsarchaeota</taxon>
        <taxon>Candidatus Marsarchaeota group 2</taxon>
    </lineage>
</organism>
<dbReference type="PANTHER" id="PTHR23513">
    <property type="entry name" value="INTEGRAL MEMBRANE EFFLUX PROTEIN-RELATED"/>
    <property type="match status" value="1"/>
</dbReference>
<comment type="caution">
    <text evidence="7">The sequence shown here is derived from an EMBL/GenBank/DDBJ whole genome shotgun (WGS) entry which is preliminary data.</text>
</comment>
<dbReference type="PANTHER" id="PTHR23513:SF6">
    <property type="entry name" value="MAJOR FACILITATOR SUPERFAMILY ASSOCIATED DOMAIN-CONTAINING PROTEIN"/>
    <property type="match status" value="1"/>
</dbReference>
<dbReference type="SUPFAM" id="SSF103473">
    <property type="entry name" value="MFS general substrate transporter"/>
    <property type="match status" value="1"/>
</dbReference>
<feature type="transmembrane region" description="Helical" evidence="6">
    <location>
        <begin position="222"/>
        <end position="249"/>
    </location>
</feature>
<dbReference type="EMBL" id="NEXK01000019">
    <property type="protein sequence ID" value="PSN97326.1"/>
    <property type="molecule type" value="Genomic_DNA"/>
</dbReference>
<feature type="transmembrane region" description="Helical" evidence="6">
    <location>
        <begin position="94"/>
        <end position="113"/>
    </location>
</feature>
<sequence length="370" mass="40123">MRVDRGSLNYRAALIVEGLASTPVEVGFHRSQSVPRVARWVFFASLIFVSLVTPTYSLLMDKVSRRRALSVLTLTQPALFASVFSLHIVFRNTLLVYLILIGGLELVSSLYWVTANTLLRDVVTAGNYVSQAGYSEVSSQVPALIAAGSVVFLLRLPFEYLLVFGGSLAFGAARLISGIPEYEANSADGNSGNTAWGKNGFRYVAGAVEFFGYIRKRMVQVLLVYMIGFPFVFTVAGNFVKPVFIASILHGDPSFLAFSEAEYAASAIIAGLLIPIVQRRLGDGTTLALLFTAYTSASIVMPTYASYAVFTVCKAIHGVGNPGSRVVRKAVVLRWVERGELGRFNGWVSLLFTLTRIVIIGTSTLMIGVG</sequence>
<evidence type="ECO:0000313" key="8">
    <source>
        <dbReference type="Proteomes" id="UP000240681"/>
    </source>
</evidence>
<dbReference type="AlphaFoldDB" id="A0A2R6BFD8"/>
<feature type="transmembrane region" description="Helical" evidence="6">
    <location>
        <begin position="255"/>
        <end position="274"/>
    </location>
</feature>
<keyword evidence="5 6" id="KW-0472">Membrane</keyword>